<reference evidence="1 2" key="1">
    <citation type="submission" date="2022-03" db="EMBL/GenBank/DDBJ databases">
        <title>Complete genome sequence of Lysobacter capsici VKM B-2533 and Lysobacter gummosus 10.1.1, promising sources of lytic agents.</title>
        <authorList>
            <person name="Tarlachkov S.V."/>
            <person name="Kudryakova I.V."/>
            <person name="Afoshin A.S."/>
            <person name="Leontyevskaya E.A."/>
            <person name="Leontyevskaya N.V."/>
        </authorList>
    </citation>
    <scope>NUCLEOTIDE SEQUENCE [LARGE SCALE GENOMIC DNA]</scope>
    <source>
        <strain evidence="1 2">10.1.1</strain>
    </source>
</reference>
<sequence>MRSQIRFVMNAEDEHAFAAQILSDPGMALIDGPRWSSPEPVAHRALKTLTDYYCIVWPRSQIATLSARPLDDGQWYYDSEAQTLQWLRSRSLPGLLTEGRLAIGSSPELAGAAQLEQRYRAWSRWLKAGYRNRQLRWQNPALPMLPAAPGRSANPGEPDPQVWVGPGALDWLRADRRRRVKAFPAAAVEALLVE</sequence>
<proteinExistence type="predicted"/>
<dbReference type="Proteomes" id="UP000829194">
    <property type="component" value="Chromosome"/>
</dbReference>
<dbReference type="RefSeq" id="WP_057942173.1">
    <property type="nucleotide sequence ID" value="NZ_CP011131.1"/>
</dbReference>
<gene>
    <name evidence="1" type="ORF">MOV92_07025</name>
</gene>
<name>A0ABY3XH96_9GAMM</name>
<evidence type="ECO:0000313" key="2">
    <source>
        <dbReference type="Proteomes" id="UP000829194"/>
    </source>
</evidence>
<accession>A0ABY3XH96</accession>
<organism evidence="1 2">
    <name type="scientific">Lysobacter gummosus</name>
    <dbReference type="NCBI Taxonomy" id="262324"/>
    <lineage>
        <taxon>Bacteria</taxon>
        <taxon>Pseudomonadati</taxon>
        <taxon>Pseudomonadota</taxon>
        <taxon>Gammaproteobacteria</taxon>
        <taxon>Lysobacterales</taxon>
        <taxon>Lysobacteraceae</taxon>
        <taxon>Lysobacter</taxon>
    </lineage>
</organism>
<protein>
    <submittedName>
        <fullName evidence="1">Uncharacterized protein</fullName>
    </submittedName>
</protein>
<evidence type="ECO:0000313" key="1">
    <source>
        <dbReference type="EMBL" id="UNP30995.1"/>
    </source>
</evidence>
<keyword evidence="2" id="KW-1185">Reference proteome</keyword>
<dbReference type="EMBL" id="CP093547">
    <property type="protein sequence ID" value="UNP30995.1"/>
    <property type="molecule type" value="Genomic_DNA"/>
</dbReference>